<dbReference type="Proteomes" id="UP001597267">
    <property type="component" value="Unassembled WGS sequence"/>
</dbReference>
<dbReference type="InterPro" id="IPR018672">
    <property type="entry name" value="DUF2140"/>
</dbReference>
<name>A0ABW4J7I1_9LACO</name>
<dbReference type="Pfam" id="PF09911">
    <property type="entry name" value="DUF2140"/>
    <property type="match status" value="1"/>
</dbReference>
<dbReference type="EMBL" id="JBHTOP010000013">
    <property type="protein sequence ID" value="MFD1671613.1"/>
    <property type="molecule type" value="Genomic_DNA"/>
</dbReference>
<keyword evidence="1" id="KW-0812">Transmembrane</keyword>
<protein>
    <submittedName>
        <fullName evidence="2">YpmS family protein</fullName>
    </submittedName>
</protein>
<gene>
    <name evidence="2" type="ORF">ACFQ5M_05860</name>
</gene>
<sequence length="202" mass="23011">MAEEKPVVQKAKRKHNPWQIAFFAVILVFAFGLIFVSVKAFSPSQAVSNSKTIARDESFSVTFNKKQVNGFTKYFIDNQLKDETIKYGLQLKSHAIVTGSVEFLNRPVQFSMICDPYVTENGNVQLKAKEIAVGQLALPLNFVLGYIGHNFNLPKWVSVNQKDKTINLRLNEYKLKNGMQFTAKKIDLKQDKIEFNVYLPTN</sequence>
<evidence type="ECO:0000313" key="3">
    <source>
        <dbReference type="Proteomes" id="UP001597267"/>
    </source>
</evidence>
<keyword evidence="1" id="KW-1133">Transmembrane helix</keyword>
<feature type="transmembrane region" description="Helical" evidence="1">
    <location>
        <begin position="20"/>
        <end position="41"/>
    </location>
</feature>
<evidence type="ECO:0000313" key="2">
    <source>
        <dbReference type="EMBL" id="MFD1671613.1"/>
    </source>
</evidence>
<proteinExistence type="predicted"/>
<evidence type="ECO:0000256" key="1">
    <source>
        <dbReference type="SAM" id="Phobius"/>
    </source>
</evidence>
<accession>A0ABW4J7I1</accession>
<organism evidence="2 3">
    <name type="scientific">Agrilactobacillus yilanensis</name>
    <dbReference type="NCBI Taxonomy" id="2485997"/>
    <lineage>
        <taxon>Bacteria</taxon>
        <taxon>Bacillati</taxon>
        <taxon>Bacillota</taxon>
        <taxon>Bacilli</taxon>
        <taxon>Lactobacillales</taxon>
        <taxon>Lactobacillaceae</taxon>
        <taxon>Agrilactobacillus</taxon>
    </lineage>
</organism>
<keyword evidence="3" id="KW-1185">Reference proteome</keyword>
<dbReference type="RefSeq" id="WP_164507073.1">
    <property type="nucleotide sequence ID" value="NZ_JBHTOP010000013.1"/>
</dbReference>
<comment type="caution">
    <text evidence="2">The sequence shown here is derived from an EMBL/GenBank/DDBJ whole genome shotgun (WGS) entry which is preliminary data.</text>
</comment>
<reference evidence="3" key="1">
    <citation type="journal article" date="2019" name="Int. J. Syst. Evol. Microbiol.">
        <title>The Global Catalogue of Microorganisms (GCM) 10K type strain sequencing project: providing services to taxonomists for standard genome sequencing and annotation.</title>
        <authorList>
            <consortium name="The Broad Institute Genomics Platform"/>
            <consortium name="The Broad Institute Genome Sequencing Center for Infectious Disease"/>
            <person name="Wu L."/>
            <person name="Ma J."/>
        </authorList>
    </citation>
    <scope>NUCLEOTIDE SEQUENCE [LARGE SCALE GENOMIC DNA]</scope>
    <source>
        <strain evidence="3">CCM 8896</strain>
    </source>
</reference>
<keyword evidence="1" id="KW-0472">Membrane</keyword>